<dbReference type="PANTHER" id="PTHR31579:SF84">
    <property type="entry name" value="F21O3.6 PROTEIN"/>
    <property type="match status" value="1"/>
</dbReference>
<dbReference type="AlphaFoldDB" id="A0A9Q1GLL3"/>
<dbReference type="EMBL" id="JAKOGI010002734">
    <property type="protein sequence ID" value="KAJ8421411.1"/>
    <property type="molecule type" value="Genomic_DNA"/>
</dbReference>
<name>A0A9Q1GLL3_9CARY</name>
<evidence type="ECO:0000313" key="1">
    <source>
        <dbReference type="EMBL" id="KAJ8421411.1"/>
    </source>
</evidence>
<dbReference type="OrthoDB" id="548115at2759"/>
<comment type="caution">
    <text evidence="1">The sequence shown here is derived from an EMBL/GenBank/DDBJ whole genome shotgun (WGS) entry which is preliminary data.</text>
</comment>
<keyword evidence="2" id="KW-1185">Reference proteome</keyword>
<sequence length="294" mass="32279">MGVNLRRVTDPFNEKIRARIFATSMASYISSSSGSEHDAETDVVSPSSSTSPSSLCLSHLVQNFLEDDSAGDSPAAREFDSDSDSAEFSRSDLTPVIVGVINPIVTRAVEIFSVLRKNKSIFNRNLMSYLREIGYNAGVCKTRWGSSGGLTAGNYECIDVLAPDSPAPARYIIDTDFAGGFEIARETESYSMLRSSLPRIFIGKPDDLKRIIRSMCDEAKRSMKLNGLTLPPWRKNRYMQAKWLGPYRRITNYSPATAISSSVVSNFAVKCRSVGFDLAGDGGRLLVQPATKTR</sequence>
<dbReference type="Pfam" id="PF04720">
    <property type="entry name" value="PDDEXK_6"/>
    <property type="match status" value="1"/>
</dbReference>
<protein>
    <submittedName>
        <fullName evidence="1">Uncharacterized protein</fullName>
    </submittedName>
</protein>
<proteinExistence type="predicted"/>
<evidence type="ECO:0000313" key="2">
    <source>
        <dbReference type="Proteomes" id="UP001153076"/>
    </source>
</evidence>
<dbReference type="Proteomes" id="UP001153076">
    <property type="component" value="Unassembled WGS sequence"/>
</dbReference>
<accession>A0A9Q1GLL3</accession>
<organism evidence="1 2">
    <name type="scientific">Carnegiea gigantea</name>
    <dbReference type="NCBI Taxonomy" id="171969"/>
    <lineage>
        <taxon>Eukaryota</taxon>
        <taxon>Viridiplantae</taxon>
        <taxon>Streptophyta</taxon>
        <taxon>Embryophyta</taxon>
        <taxon>Tracheophyta</taxon>
        <taxon>Spermatophyta</taxon>
        <taxon>Magnoliopsida</taxon>
        <taxon>eudicotyledons</taxon>
        <taxon>Gunneridae</taxon>
        <taxon>Pentapetalae</taxon>
        <taxon>Caryophyllales</taxon>
        <taxon>Cactineae</taxon>
        <taxon>Cactaceae</taxon>
        <taxon>Cactoideae</taxon>
        <taxon>Echinocereeae</taxon>
        <taxon>Carnegiea</taxon>
    </lineage>
</organism>
<reference evidence="1" key="1">
    <citation type="submission" date="2022-04" db="EMBL/GenBank/DDBJ databases">
        <title>Carnegiea gigantea Genome sequencing and assembly v2.</title>
        <authorList>
            <person name="Copetti D."/>
            <person name="Sanderson M.J."/>
            <person name="Burquez A."/>
            <person name="Wojciechowski M.F."/>
        </authorList>
    </citation>
    <scope>NUCLEOTIDE SEQUENCE</scope>
    <source>
        <strain evidence="1">SGP5-SGP5p</strain>
        <tissue evidence="1">Aerial part</tissue>
    </source>
</reference>
<dbReference type="PANTHER" id="PTHR31579">
    <property type="entry name" value="OS03G0796600 PROTEIN"/>
    <property type="match status" value="1"/>
</dbReference>
<dbReference type="InterPro" id="IPR006502">
    <property type="entry name" value="PDDEXK-like"/>
</dbReference>
<gene>
    <name evidence="1" type="ORF">Cgig2_023586</name>
</gene>
<dbReference type="NCBIfam" id="TIGR01615">
    <property type="entry name" value="A_thal_3542"/>
    <property type="match status" value="1"/>
</dbReference>